<evidence type="ECO:0000259" key="11">
    <source>
        <dbReference type="Pfam" id="PF00999"/>
    </source>
</evidence>
<accession>A0A158P6B9</accession>
<dbReference type="Proteomes" id="UP000035642">
    <property type="component" value="Unassembled WGS sequence"/>
</dbReference>
<keyword evidence="4 10" id="KW-0812">Transmembrane</keyword>
<feature type="transmembrane region" description="Helical" evidence="10">
    <location>
        <begin position="128"/>
        <end position="150"/>
    </location>
</feature>
<dbReference type="PANTHER" id="PTHR10110:SF86">
    <property type="entry name" value="SODIUM_HYDROGEN EXCHANGER 7"/>
    <property type="match status" value="1"/>
</dbReference>
<name>A0A158P6B9_ANGCA</name>
<dbReference type="GO" id="GO:0051453">
    <property type="term" value="P:regulation of intracellular pH"/>
    <property type="evidence" value="ECO:0007669"/>
    <property type="project" value="TreeGrafter"/>
</dbReference>
<evidence type="ECO:0000256" key="2">
    <source>
        <dbReference type="ARBA" id="ARBA00022448"/>
    </source>
</evidence>
<proteinExistence type="predicted"/>
<keyword evidence="8 10" id="KW-0472">Membrane</keyword>
<dbReference type="GO" id="GO:0098719">
    <property type="term" value="P:sodium ion import across plasma membrane"/>
    <property type="evidence" value="ECO:0007669"/>
    <property type="project" value="TreeGrafter"/>
</dbReference>
<evidence type="ECO:0000256" key="10">
    <source>
        <dbReference type="SAM" id="Phobius"/>
    </source>
</evidence>
<feature type="domain" description="Cation/H+ exchanger transmembrane" evidence="11">
    <location>
        <begin position="95"/>
        <end position="371"/>
    </location>
</feature>
<feature type="transmembrane region" description="Helical" evidence="10">
    <location>
        <begin position="220"/>
        <end position="239"/>
    </location>
</feature>
<dbReference type="InterPro" id="IPR018422">
    <property type="entry name" value="Cation/H_exchanger_CPA1"/>
</dbReference>
<evidence type="ECO:0000256" key="6">
    <source>
        <dbReference type="ARBA" id="ARBA00023053"/>
    </source>
</evidence>
<dbReference type="GO" id="GO:0015385">
    <property type="term" value="F:sodium:proton antiporter activity"/>
    <property type="evidence" value="ECO:0007669"/>
    <property type="project" value="InterPro"/>
</dbReference>
<keyword evidence="12" id="KW-1185">Reference proteome</keyword>
<evidence type="ECO:0000256" key="7">
    <source>
        <dbReference type="ARBA" id="ARBA00023065"/>
    </source>
</evidence>
<keyword evidence="7" id="KW-0406">Ion transport</keyword>
<dbReference type="PANTHER" id="PTHR10110">
    <property type="entry name" value="SODIUM/HYDROGEN EXCHANGER"/>
    <property type="match status" value="1"/>
</dbReference>
<evidence type="ECO:0000256" key="5">
    <source>
        <dbReference type="ARBA" id="ARBA00022989"/>
    </source>
</evidence>
<evidence type="ECO:0000256" key="8">
    <source>
        <dbReference type="ARBA" id="ARBA00023136"/>
    </source>
</evidence>
<dbReference type="Pfam" id="PF00999">
    <property type="entry name" value="Na_H_Exchanger"/>
    <property type="match status" value="1"/>
</dbReference>
<comment type="subcellular location">
    <subcellularLocation>
        <location evidence="1">Cell membrane</location>
        <topology evidence="1">Multi-pass membrane protein</topology>
    </subcellularLocation>
</comment>
<evidence type="ECO:0000256" key="3">
    <source>
        <dbReference type="ARBA" id="ARBA00022475"/>
    </source>
</evidence>
<feature type="transmembrane region" description="Helical" evidence="10">
    <location>
        <begin position="348"/>
        <end position="371"/>
    </location>
</feature>
<reference evidence="12" key="1">
    <citation type="submission" date="2012-09" db="EMBL/GenBank/DDBJ databases">
        <authorList>
            <person name="Martin A.A."/>
        </authorList>
    </citation>
    <scope>NUCLEOTIDE SEQUENCE</scope>
</reference>
<keyword evidence="3" id="KW-1003">Cell membrane</keyword>
<dbReference type="STRING" id="6313.A0A158P6B9"/>
<dbReference type="GO" id="GO:0005886">
    <property type="term" value="C:plasma membrane"/>
    <property type="evidence" value="ECO:0007669"/>
    <property type="project" value="UniProtKB-SubCell"/>
</dbReference>
<protein>
    <submittedName>
        <fullName evidence="13">Na_H_Exchanger domain-containing protein</fullName>
    </submittedName>
</protein>
<reference evidence="13" key="2">
    <citation type="submission" date="2016-04" db="UniProtKB">
        <authorList>
            <consortium name="WormBaseParasite"/>
        </authorList>
    </citation>
    <scope>IDENTIFICATION</scope>
</reference>
<sequence length="400" mass="44279">MLLAFAVEIFYWRLLKEFNEQRVEKRTLRDDITEGITAAASGRPTGSDTVVLGKMAKEFDAFVFPVLALIVGLILDEANKLISFLGIPDSVLQFLIAMCGSIAIRKFLPASLELGVSDHINIPEQLFILFLNVVISPVMGIIAAKAVSWIVCRLRENKKRQVLHAFILVSVYGVFMLCDKCSCSPALGLCTFGIMLSSHREAIAPETSEVALELWATMGYWANNVIFIFAGFFVGIEMFPNTAYHQLQGSGYLEVDIEDMITFIEGLLLAPIPLFARIASVYMFYKVSGTFTVSTATRLQYYGIISKQPLPPRADFTILAYSGLRGALGLILAMELHNKIAAEMTKKILLLTCSTTFACLVFQGMTFSSLATKEGSTKRSKYVRDTCVRLCRFVDVKVSG</sequence>
<evidence type="ECO:0000313" key="12">
    <source>
        <dbReference type="Proteomes" id="UP000035642"/>
    </source>
</evidence>
<evidence type="ECO:0000313" key="13">
    <source>
        <dbReference type="WBParaSite" id="ACAC_0000082501-mRNA-1"/>
    </source>
</evidence>
<dbReference type="AlphaFoldDB" id="A0A158P6B9"/>
<keyword evidence="9" id="KW-0739">Sodium transport</keyword>
<dbReference type="WBParaSite" id="ACAC_0000082501-mRNA-1">
    <property type="protein sequence ID" value="ACAC_0000082501-mRNA-1"/>
    <property type="gene ID" value="ACAC_0000082501"/>
</dbReference>
<keyword evidence="6" id="KW-0915">Sodium</keyword>
<organism evidence="12 13">
    <name type="scientific">Angiostrongylus cantonensis</name>
    <name type="common">Rat lungworm</name>
    <dbReference type="NCBI Taxonomy" id="6313"/>
    <lineage>
        <taxon>Eukaryota</taxon>
        <taxon>Metazoa</taxon>
        <taxon>Ecdysozoa</taxon>
        <taxon>Nematoda</taxon>
        <taxon>Chromadorea</taxon>
        <taxon>Rhabditida</taxon>
        <taxon>Rhabditina</taxon>
        <taxon>Rhabditomorpha</taxon>
        <taxon>Strongyloidea</taxon>
        <taxon>Metastrongylidae</taxon>
        <taxon>Angiostrongylus</taxon>
    </lineage>
</organism>
<dbReference type="GO" id="GO:0015386">
    <property type="term" value="F:potassium:proton antiporter activity"/>
    <property type="evidence" value="ECO:0007669"/>
    <property type="project" value="TreeGrafter"/>
</dbReference>
<evidence type="ECO:0000256" key="4">
    <source>
        <dbReference type="ARBA" id="ARBA00022692"/>
    </source>
</evidence>
<feature type="transmembrane region" description="Helical" evidence="10">
    <location>
        <begin position="162"/>
        <end position="178"/>
    </location>
</feature>
<dbReference type="InterPro" id="IPR006153">
    <property type="entry name" value="Cation/H_exchanger_TM"/>
</dbReference>
<feature type="transmembrane region" description="Helical" evidence="10">
    <location>
        <begin position="61"/>
        <end position="78"/>
    </location>
</feature>
<feature type="transmembrane region" description="Helical" evidence="10">
    <location>
        <begin position="90"/>
        <end position="108"/>
    </location>
</feature>
<evidence type="ECO:0000256" key="9">
    <source>
        <dbReference type="ARBA" id="ARBA00023201"/>
    </source>
</evidence>
<evidence type="ECO:0000256" key="1">
    <source>
        <dbReference type="ARBA" id="ARBA00004651"/>
    </source>
</evidence>
<keyword evidence="5 10" id="KW-1133">Transmembrane helix</keyword>
<keyword evidence="2" id="KW-0813">Transport</keyword>